<evidence type="ECO:0000256" key="2">
    <source>
        <dbReference type="SAM" id="Phobius"/>
    </source>
</evidence>
<dbReference type="EMBL" id="BARS01036139">
    <property type="protein sequence ID" value="GAG26265.1"/>
    <property type="molecule type" value="Genomic_DNA"/>
</dbReference>
<gene>
    <name evidence="3" type="ORF">S01H1_55583</name>
</gene>
<name>X0W6Q9_9ZZZZ</name>
<protein>
    <recommendedName>
        <fullName evidence="4">Peptidoglycan binding-like domain-containing protein</fullName>
    </recommendedName>
</protein>
<sequence>PSIELPRIVRMKGGLLPIVAVAAVSVALLWRGMSTQDPYWPMIESADAPAFEQNQGPSATSTNPPLEYGKADTGSMSPSNGLSNATSPTYGIPGAQSHPLVDTDDTAISAPMIVSAPPAELRTLADQGIDLNVDYGPPRASVPARVDLGSDTAALNAISSEVVVAFAPTTLPVPMTLHDRVGGAAALAASGDTLDPFFAPAPPVQRGIAASESTEDALALTRPQRIDVQRRLALAGFNPRGIDGVFGLRTRGEGRIPA</sequence>
<feature type="region of interest" description="Disordered" evidence="1">
    <location>
        <begin position="51"/>
        <end position="95"/>
    </location>
</feature>
<dbReference type="AlphaFoldDB" id="X0W6Q9"/>
<keyword evidence="2" id="KW-0812">Transmembrane</keyword>
<evidence type="ECO:0000313" key="3">
    <source>
        <dbReference type="EMBL" id="GAG26265.1"/>
    </source>
</evidence>
<reference evidence="3" key="1">
    <citation type="journal article" date="2014" name="Front. Microbiol.">
        <title>High frequency of phylogenetically diverse reductive dehalogenase-homologous genes in deep subseafloor sedimentary metagenomes.</title>
        <authorList>
            <person name="Kawai M."/>
            <person name="Futagami T."/>
            <person name="Toyoda A."/>
            <person name="Takaki Y."/>
            <person name="Nishi S."/>
            <person name="Hori S."/>
            <person name="Arai W."/>
            <person name="Tsubouchi T."/>
            <person name="Morono Y."/>
            <person name="Uchiyama I."/>
            <person name="Ito T."/>
            <person name="Fujiyama A."/>
            <person name="Inagaki F."/>
            <person name="Takami H."/>
        </authorList>
    </citation>
    <scope>NUCLEOTIDE SEQUENCE</scope>
    <source>
        <strain evidence="3">Expedition CK06-06</strain>
    </source>
</reference>
<evidence type="ECO:0008006" key="4">
    <source>
        <dbReference type="Google" id="ProtNLM"/>
    </source>
</evidence>
<feature type="non-terminal residue" evidence="3">
    <location>
        <position position="1"/>
    </location>
</feature>
<organism evidence="3">
    <name type="scientific">marine sediment metagenome</name>
    <dbReference type="NCBI Taxonomy" id="412755"/>
    <lineage>
        <taxon>unclassified sequences</taxon>
        <taxon>metagenomes</taxon>
        <taxon>ecological metagenomes</taxon>
    </lineage>
</organism>
<feature type="transmembrane region" description="Helical" evidence="2">
    <location>
        <begin position="14"/>
        <end position="33"/>
    </location>
</feature>
<feature type="compositionally biased region" description="Polar residues" evidence="1">
    <location>
        <begin position="52"/>
        <end position="64"/>
    </location>
</feature>
<comment type="caution">
    <text evidence="3">The sequence shown here is derived from an EMBL/GenBank/DDBJ whole genome shotgun (WGS) entry which is preliminary data.</text>
</comment>
<feature type="compositionally biased region" description="Polar residues" evidence="1">
    <location>
        <begin position="74"/>
        <end position="89"/>
    </location>
</feature>
<keyword evidence="2" id="KW-0472">Membrane</keyword>
<keyword evidence="2" id="KW-1133">Transmembrane helix</keyword>
<accession>X0W6Q9</accession>
<proteinExistence type="predicted"/>
<feature type="non-terminal residue" evidence="3">
    <location>
        <position position="258"/>
    </location>
</feature>
<evidence type="ECO:0000256" key="1">
    <source>
        <dbReference type="SAM" id="MobiDB-lite"/>
    </source>
</evidence>